<dbReference type="InterPro" id="IPR050678">
    <property type="entry name" value="DNA_Partitioning_ATPase"/>
</dbReference>
<dbReference type="Pfam" id="PF13614">
    <property type="entry name" value="AAA_31"/>
    <property type="match status" value="1"/>
</dbReference>
<evidence type="ECO:0000259" key="1">
    <source>
        <dbReference type="Pfam" id="PF13614"/>
    </source>
</evidence>
<dbReference type="Gene3D" id="3.40.50.300">
    <property type="entry name" value="P-loop containing nucleotide triphosphate hydrolases"/>
    <property type="match status" value="1"/>
</dbReference>
<accession>A0A7G5IK45</accession>
<dbReference type="CDD" id="cd02042">
    <property type="entry name" value="ParAB_family"/>
    <property type="match status" value="1"/>
</dbReference>
<feature type="domain" description="AAA" evidence="1">
    <location>
        <begin position="1"/>
        <end position="167"/>
    </location>
</feature>
<dbReference type="RefSeq" id="WP_182297560.1">
    <property type="nucleotide sequence ID" value="NZ_CP059851.1"/>
</dbReference>
<evidence type="ECO:0000313" key="2">
    <source>
        <dbReference type="EMBL" id="QMW23737.1"/>
    </source>
</evidence>
<dbReference type="PANTHER" id="PTHR13696">
    <property type="entry name" value="P-LOOP CONTAINING NUCLEOSIDE TRIPHOSPHATE HYDROLASE"/>
    <property type="match status" value="1"/>
</dbReference>
<dbReference type="KEGG" id="sand:H3309_04425"/>
<reference evidence="2 3" key="1">
    <citation type="submission" date="2020-07" db="EMBL/GenBank/DDBJ databases">
        <title>Complete genome sequence for Sandaracinobacter sp. M6.</title>
        <authorList>
            <person name="Tang Y."/>
            <person name="Liu Q."/>
            <person name="Guo Z."/>
            <person name="Lei P."/>
            <person name="Huang B."/>
        </authorList>
    </citation>
    <scope>NUCLEOTIDE SEQUENCE [LARGE SCALE GENOMIC DNA]</scope>
    <source>
        <strain evidence="2 3">M6</strain>
    </source>
</reference>
<dbReference type="InterPro" id="IPR027417">
    <property type="entry name" value="P-loop_NTPase"/>
</dbReference>
<dbReference type="PANTHER" id="PTHR13696:SF99">
    <property type="entry name" value="COBYRINIC ACID AC-DIAMIDE SYNTHASE"/>
    <property type="match status" value="1"/>
</dbReference>
<dbReference type="SUPFAM" id="SSF52540">
    <property type="entry name" value="P-loop containing nucleoside triphosphate hydrolases"/>
    <property type="match status" value="1"/>
</dbReference>
<dbReference type="AlphaFoldDB" id="A0A7G5IK45"/>
<sequence length="241" mass="25372">MKAIALFSAKGGVGKSSAAVNLAHVAATQGGRRTLLWDLDAQGAASFTLRLHARPKARARAAIAGEASLSELIQASDYANLDVLPADDSLRRLEGDLAAADKLKQLKKLLKTLSAGYDRVIIDAPPGLSELAERLFRAVDLIVSPLLPSPLSQRALEQLRARLGKLEDAPGLLPVWSMVDRRKALHRLTVAASPEVPVLPYAAAIEGMAVKQAPITASAPGSAGSLAFVGLWRAIEARLAA</sequence>
<dbReference type="InterPro" id="IPR025669">
    <property type="entry name" value="AAA_dom"/>
</dbReference>
<dbReference type="Proteomes" id="UP000515292">
    <property type="component" value="Chromosome"/>
</dbReference>
<keyword evidence="3" id="KW-1185">Reference proteome</keyword>
<gene>
    <name evidence="2" type="ORF">H3309_04425</name>
</gene>
<organism evidence="2 3">
    <name type="scientific">Sandaracinobacteroides saxicola</name>
    <dbReference type="NCBI Taxonomy" id="2759707"/>
    <lineage>
        <taxon>Bacteria</taxon>
        <taxon>Pseudomonadati</taxon>
        <taxon>Pseudomonadota</taxon>
        <taxon>Alphaproteobacteria</taxon>
        <taxon>Sphingomonadales</taxon>
        <taxon>Sphingosinicellaceae</taxon>
        <taxon>Sandaracinobacteroides</taxon>
    </lineage>
</organism>
<protein>
    <submittedName>
        <fullName evidence="2">ParA family protein</fullName>
    </submittedName>
</protein>
<proteinExistence type="predicted"/>
<name>A0A7G5IK45_9SPHN</name>
<evidence type="ECO:0000313" key="3">
    <source>
        <dbReference type="Proteomes" id="UP000515292"/>
    </source>
</evidence>
<dbReference type="EMBL" id="CP059851">
    <property type="protein sequence ID" value="QMW23737.1"/>
    <property type="molecule type" value="Genomic_DNA"/>
</dbReference>